<evidence type="ECO:0000256" key="2">
    <source>
        <dbReference type="ARBA" id="ARBA00023015"/>
    </source>
</evidence>
<dbReference type="SUPFAM" id="SSF88659">
    <property type="entry name" value="Sigma3 and sigma4 domains of RNA polymerase sigma factors"/>
    <property type="match status" value="1"/>
</dbReference>
<feature type="domain" description="RNA polymerase sigma factor 70 region 4 type 2" evidence="6">
    <location>
        <begin position="104"/>
        <end position="156"/>
    </location>
</feature>
<evidence type="ECO:0000313" key="8">
    <source>
        <dbReference type="Proteomes" id="UP000265509"/>
    </source>
</evidence>
<comment type="similarity">
    <text evidence="1">Belongs to the sigma-70 factor family. ECF subfamily.</text>
</comment>
<reference evidence="7 8" key="1">
    <citation type="submission" date="2018-07" db="EMBL/GenBank/DDBJ databases">
        <title>Halioglobus sp. genome submission.</title>
        <authorList>
            <person name="Ye M.-Q."/>
            <person name="Du Z.-J."/>
        </authorList>
    </citation>
    <scope>NUCLEOTIDE SEQUENCE [LARGE SCALE GENOMIC DNA]</scope>
    <source>
        <strain evidence="7 8">U0301</strain>
    </source>
</reference>
<dbReference type="Proteomes" id="UP000265509">
    <property type="component" value="Unassembled WGS sequence"/>
</dbReference>
<dbReference type="InterPro" id="IPR007627">
    <property type="entry name" value="RNA_pol_sigma70_r2"/>
</dbReference>
<dbReference type="InterPro" id="IPR013325">
    <property type="entry name" value="RNA_pol_sigma_r2"/>
</dbReference>
<dbReference type="EMBL" id="QRAN01000044">
    <property type="protein sequence ID" value="RLQ20169.1"/>
    <property type="molecule type" value="Genomic_DNA"/>
</dbReference>
<dbReference type="OrthoDB" id="9797134at2"/>
<dbReference type="InterPro" id="IPR036388">
    <property type="entry name" value="WH-like_DNA-bd_sf"/>
</dbReference>
<organism evidence="7 8">
    <name type="scientific">Seongchinamella sediminis</name>
    <dbReference type="NCBI Taxonomy" id="2283635"/>
    <lineage>
        <taxon>Bacteria</taxon>
        <taxon>Pseudomonadati</taxon>
        <taxon>Pseudomonadota</taxon>
        <taxon>Gammaproteobacteria</taxon>
        <taxon>Cellvibrionales</taxon>
        <taxon>Halieaceae</taxon>
        <taxon>Seongchinamella</taxon>
    </lineage>
</organism>
<dbReference type="GO" id="GO:0003677">
    <property type="term" value="F:DNA binding"/>
    <property type="evidence" value="ECO:0007669"/>
    <property type="project" value="InterPro"/>
</dbReference>
<dbReference type="GO" id="GO:0006352">
    <property type="term" value="P:DNA-templated transcription initiation"/>
    <property type="evidence" value="ECO:0007669"/>
    <property type="project" value="InterPro"/>
</dbReference>
<sequence length="167" mass="18678">MPALSDSQREALMAELGGLRRFCYSLTGNAADADDLLQTTVEKLLLKGMPDDAHTARWSYRVCKNVWIDELRSRDVRQRYPSIADEETQSPSTEAIADGEREIEAVSAALDKLAEEQRLALSLVTIEGKTYAEAAEILEVPVGTIMSRIARARKNLLQHYSPQRDQD</sequence>
<dbReference type="NCBIfam" id="TIGR02937">
    <property type="entry name" value="sigma70-ECF"/>
    <property type="match status" value="1"/>
</dbReference>
<accession>A0A3L7DUG7</accession>
<keyword evidence="2" id="KW-0805">Transcription regulation</keyword>
<dbReference type="InterPro" id="IPR014284">
    <property type="entry name" value="RNA_pol_sigma-70_dom"/>
</dbReference>
<comment type="caution">
    <text evidence="7">The sequence shown here is derived from an EMBL/GenBank/DDBJ whole genome shotgun (WGS) entry which is preliminary data.</text>
</comment>
<evidence type="ECO:0000256" key="4">
    <source>
        <dbReference type="ARBA" id="ARBA00023163"/>
    </source>
</evidence>
<proteinExistence type="inferred from homology"/>
<feature type="domain" description="RNA polymerase sigma-70 region 2" evidence="5">
    <location>
        <begin position="16"/>
        <end position="75"/>
    </location>
</feature>
<name>A0A3L7DUG7_9GAMM</name>
<keyword evidence="3" id="KW-0731">Sigma factor</keyword>
<dbReference type="Gene3D" id="1.10.1740.10">
    <property type="match status" value="1"/>
</dbReference>
<dbReference type="InterPro" id="IPR013324">
    <property type="entry name" value="RNA_pol_sigma_r3/r4-like"/>
</dbReference>
<evidence type="ECO:0000256" key="3">
    <source>
        <dbReference type="ARBA" id="ARBA00023082"/>
    </source>
</evidence>
<dbReference type="CDD" id="cd06171">
    <property type="entry name" value="Sigma70_r4"/>
    <property type="match status" value="1"/>
</dbReference>
<evidence type="ECO:0000259" key="6">
    <source>
        <dbReference type="Pfam" id="PF08281"/>
    </source>
</evidence>
<dbReference type="Pfam" id="PF08281">
    <property type="entry name" value="Sigma70_r4_2"/>
    <property type="match status" value="1"/>
</dbReference>
<dbReference type="PANTHER" id="PTHR43133">
    <property type="entry name" value="RNA POLYMERASE ECF-TYPE SIGMA FACTO"/>
    <property type="match status" value="1"/>
</dbReference>
<dbReference type="InterPro" id="IPR039425">
    <property type="entry name" value="RNA_pol_sigma-70-like"/>
</dbReference>
<protein>
    <submittedName>
        <fullName evidence="7">Sigma-70 family RNA polymerase sigma factor</fullName>
    </submittedName>
</protein>
<dbReference type="AlphaFoldDB" id="A0A3L7DUG7"/>
<gene>
    <name evidence="7" type="ORF">DWB85_19075</name>
</gene>
<dbReference type="GO" id="GO:0016987">
    <property type="term" value="F:sigma factor activity"/>
    <property type="evidence" value="ECO:0007669"/>
    <property type="project" value="UniProtKB-KW"/>
</dbReference>
<dbReference type="SUPFAM" id="SSF88946">
    <property type="entry name" value="Sigma2 domain of RNA polymerase sigma factors"/>
    <property type="match status" value="1"/>
</dbReference>
<evidence type="ECO:0000259" key="5">
    <source>
        <dbReference type="Pfam" id="PF04542"/>
    </source>
</evidence>
<evidence type="ECO:0000256" key="1">
    <source>
        <dbReference type="ARBA" id="ARBA00010641"/>
    </source>
</evidence>
<dbReference type="PANTHER" id="PTHR43133:SF25">
    <property type="entry name" value="RNA POLYMERASE SIGMA FACTOR RFAY-RELATED"/>
    <property type="match status" value="1"/>
</dbReference>
<keyword evidence="4" id="KW-0804">Transcription</keyword>
<keyword evidence="8" id="KW-1185">Reference proteome</keyword>
<dbReference type="Pfam" id="PF04542">
    <property type="entry name" value="Sigma70_r2"/>
    <property type="match status" value="1"/>
</dbReference>
<evidence type="ECO:0000313" key="7">
    <source>
        <dbReference type="EMBL" id="RLQ20169.1"/>
    </source>
</evidence>
<dbReference type="InterPro" id="IPR013249">
    <property type="entry name" value="RNA_pol_sigma70_r4_t2"/>
</dbReference>
<dbReference type="Gene3D" id="1.10.10.10">
    <property type="entry name" value="Winged helix-like DNA-binding domain superfamily/Winged helix DNA-binding domain"/>
    <property type="match status" value="1"/>
</dbReference>